<name>A0AAW0GH33_9APHY</name>
<keyword evidence="4" id="KW-1185">Reference proteome</keyword>
<feature type="compositionally biased region" description="Basic and acidic residues" evidence="1">
    <location>
        <begin position="325"/>
        <end position="344"/>
    </location>
</feature>
<evidence type="ECO:0000256" key="1">
    <source>
        <dbReference type="SAM" id="MobiDB-lite"/>
    </source>
</evidence>
<gene>
    <name evidence="3" type="ORF">QCA50_006167</name>
</gene>
<accession>A0AAW0GH33</accession>
<evidence type="ECO:0000256" key="2">
    <source>
        <dbReference type="SAM" id="Phobius"/>
    </source>
</evidence>
<feature type="region of interest" description="Disordered" evidence="1">
    <location>
        <begin position="314"/>
        <end position="428"/>
    </location>
</feature>
<dbReference type="EMBL" id="JASBNA010000006">
    <property type="protein sequence ID" value="KAK7691064.1"/>
    <property type="molecule type" value="Genomic_DNA"/>
</dbReference>
<sequence>MFIPHLLLTGALALIGVLNTLFQSSAVLFNSPSLGLLADVPILAYFISYEISVSSLPAPVQILDDPPEDDDFAGDQCIWGIPGLLVPRGVMHSPSPPVLTTTPSGVQNPTGRKTSYSNVTAQQVCLPMVLPMCQHGEITVDTITPSFLLPQWSPFIIEEQASWVHKMLHVVFLIFSTIFLCTSVLVFLVGGIDLGEVKVQEKAFPNPPITPPDFHQYEETPSISESLTLVPTDVTIPAIDDITSPIHNGDTTVCSISNNALEPLKDSEGLMEAVTVSADFVAVDNILAPAKEAMASAASPESTDTTVATVDHLESVKDNTSSVDRPTHETAERISGETSKRDNDVQNVTAAMIYLSDDSHTHPPKRSRKKARTNFQKRQEATAAATIQPEPKSANKPRPRRSTRISTDTINRTVFRHLQPSVETNSRA</sequence>
<comment type="caution">
    <text evidence="3">The sequence shown here is derived from an EMBL/GenBank/DDBJ whole genome shotgun (WGS) entry which is preliminary data.</text>
</comment>
<dbReference type="AlphaFoldDB" id="A0AAW0GH33"/>
<protein>
    <submittedName>
        <fullName evidence="3">Uncharacterized protein</fullName>
    </submittedName>
</protein>
<organism evidence="3 4">
    <name type="scientific">Cerrena zonata</name>
    <dbReference type="NCBI Taxonomy" id="2478898"/>
    <lineage>
        <taxon>Eukaryota</taxon>
        <taxon>Fungi</taxon>
        <taxon>Dikarya</taxon>
        <taxon>Basidiomycota</taxon>
        <taxon>Agaricomycotina</taxon>
        <taxon>Agaricomycetes</taxon>
        <taxon>Polyporales</taxon>
        <taxon>Cerrenaceae</taxon>
        <taxon>Cerrena</taxon>
    </lineage>
</organism>
<evidence type="ECO:0000313" key="4">
    <source>
        <dbReference type="Proteomes" id="UP001385951"/>
    </source>
</evidence>
<dbReference type="Proteomes" id="UP001385951">
    <property type="component" value="Unassembled WGS sequence"/>
</dbReference>
<proteinExistence type="predicted"/>
<keyword evidence="2" id="KW-1133">Transmembrane helix</keyword>
<keyword evidence="2" id="KW-0472">Membrane</keyword>
<feature type="transmembrane region" description="Helical" evidence="2">
    <location>
        <begin position="170"/>
        <end position="192"/>
    </location>
</feature>
<feature type="compositionally biased region" description="Basic residues" evidence="1">
    <location>
        <begin position="362"/>
        <end position="372"/>
    </location>
</feature>
<evidence type="ECO:0000313" key="3">
    <source>
        <dbReference type="EMBL" id="KAK7691064.1"/>
    </source>
</evidence>
<reference evidence="3 4" key="1">
    <citation type="submission" date="2022-09" db="EMBL/GenBank/DDBJ databases">
        <authorList>
            <person name="Palmer J.M."/>
        </authorList>
    </citation>
    <scope>NUCLEOTIDE SEQUENCE [LARGE SCALE GENOMIC DNA]</scope>
    <source>
        <strain evidence="3 4">DSM 7382</strain>
    </source>
</reference>
<keyword evidence="2" id="KW-0812">Transmembrane</keyword>